<accession>A0ABU9ERP2</accession>
<evidence type="ECO:0000259" key="8">
    <source>
        <dbReference type="PROSITE" id="PS50110"/>
    </source>
</evidence>
<evidence type="ECO:0000256" key="1">
    <source>
        <dbReference type="ARBA" id="ARBA00000085"/>
    </source>
</evidence>
<name>A0ABU9ERP2_LIMFS</name>
<organism evidence="9 10">
    <name type="scientific">Limnospira fusiformis PMC 851.14</name>
    <dbReference type="NCBI Taxonomy" id="2219512"/>
    <lineage>
        <taxon>Bacteria</taxon>
        <taxon>Bacillati</taxon>
        <taxon>Cyanobacteriota</taxon>
        <taxon>Cyanophyceae</taxon>
        <taxon>Oscillatoriophycideae</taxon>
        <taxon>Oscillatoriales</taxon>
        <taxon>Sirenicapillariaceae</taxon>
        <taxon>Limnospira</taxon>
    </lineage>
</organism>
<dbReference type="InterPro" id="IPR001789">
    <property type="entry name" value="Sig_transdc_resp-reg_receiver"/>
</dbReference>
<dbReference type="InterPro" id="IPR011006">
    <property type="entry name" value="CheY-like_superfamily"/>
</dbReference>
<dbReference type="EC" id="2.7.13.3" evidence="2"/>
<protein>
    <recommendedName>
        <fullName evidence="2">histidine kinase</fullName>
        <ecNumber evidence="2">2.7.13.3</ecNumber>
    </recommendedName>
</protein>
<feature type="domain" description="Histidine kinase" evidence="7">
    <location>
        <begin position="1"/>
        <end position="170"/>
    </location>
</feature>
<dbReference type="RefSeq" id="WP_006624114.1">
    <property type="nucleotide sequence ID" value="NZ_JBBWYZ010000024.1"/>
</dbReference>
<evidence type="ECO:0000313" key="9">
    <source>
        <dbReference type="EMBL" id="MEK9514591.1"/>
    </source>
</evidence>
<dbReference type="Pfam" id="PF00072">
    <property type="entry name" value="Response_reg"/>
    <property type="match status" value="1"/>
</dbReference>
<evidence type="ECO:0000313" key="10">
    <source>
        <dbReference type="Proteomes" id="UP001387447"/>
    </source>
</evidence>
<feature type="domain" description="Response regulatory" evidence="8">
    <location>
        <begin position="196"/>
        <end position="313"/>
    </location>
</feature>
<evidence type="ECO:0000259" key="7">
    <source>
        <dbReference type="PROSITE" id="PS50109"/>
    </source>
</evidence>
<dbReference type="InterPro" id="IPR005467">
    <property type="entry name" value="His_kinase_dom"/>
</dbReference>
<dbReference type="Gene3D" id="3.30.565.10">
    <property type="entry name" value="Histidine kinase-like ATPase, C-terminal domain"/>
    <property type="match status" value="1"/>
</dbReference>
<dbReference type="CDD" id="cd16922">
    <property type="entry name" value="HATPase_EvgS-ArcB-TorS-like"/>
    <property type="match status" value="1"/>
</dbReference>
<keyword evidence="3 6" id="KW-0597">Phosphoprotein</keyword>
<dbReference type="PROSITE" id="PS50109">
    <property type="entry name" value="HIS_KIN"/>
    <property type="match status" value="1"/>
</dbReference>
<evidence type="ECO:0000256" key="6">
    <source>
        <dbReference type="PROSITE-ProRule" id="PRU00169"/>
    </source>
</evidence>
<proteinExistence type="predicted"/>
<reference evidence="9 10" key="1">
    <citation type="journal article" date="2024" name="Front. Microbiol.">
        <title>Transcriptomic insights into the dominance of two phototrophs throughout the water column of a tropical hypersaline-alkaline crater lake (Dziani Dzaha, Mayotte).</title>
        <authorList>
            <person name="Duperron S."/>
            <person name="Halary S."/>
            <person name="Bouly J.-P."/>
            <person name="Roussel T."/>
            <person name="Hugoni M."/>
            <person name="Bruto M."/>
            <person name="Oger P."/>
            <person name="Duval C."/>
            <person name="Woo A."/>
            <person name="Jezequiel D."/>
            <person name="Ader M."/>
            <person name="Leboulanger C."/>
            <person name="Agogue H."/>
            <person name="Grossi V."/>
            <person name="Trousselier M."/>
            <person name="Bernard C."/>
        </authorList>
    </citation>
    <scope>NUCLEOTIDE SEQUENCE [LARGE SCALE GENOMIC DNA]</scope>
    <source>
        <strain evidence="9 10">PMC 851.14</strain>
    </source>
</reference>
<dbReference type="CDD" id="cd17546">
    <property type="entry name" value="REC_hyHK_CKI1_RcsC-like"/>
    <property type="match status" value="1"/>
</dbReference>
<evidence type="ECO:0000256" key="2">
    <source>
        <dbReference type="ARBA" id="ARBA00012438"/>
    </source>
</evidence>
<evidence type="ECO:0000256" key="3">
    <source>
        <dbReference type="ARBA" id="ARBA00022553"/>
    </source>
</evidence>
<dbReference type="Proteomes" id="UP001387447">
    <property type="component" value="Unassembled WGS sequence"/>
</dbReference>
<dbReference type="Gene3D" id="3.40.50.2300">
    <property type="match status" value="1"/>
</dbReference>
<dbReference type="PANTHER" id="PTHR45339">
    <property type="entry name" value="HYBRID SIGNAL TRANSDUCTION HISTIDINE KINASE J"/>
    <property type="match status" value="1"/>
</dbReference>
<keyword evidence="4" id="KW-0418">Kinase</keyword>
<evidence type="ECO:0000256" key="5">
    <source>
        <dbReference type="ARBA" id="ARBA00023012"/>
    </source>
</evidence>
<comment type="catalytic activity">
    <reaction evidence="1">
        <text>ATP + protein L-histidine = ADP + protein N-phospho-L-histidine.</text>
        <dbReference type="EC" id="2.7.13.3"/>
    </reaction>
</comment>
<dbReference type="InterPro" id="IPR036890">
    <property type="entry name" value="HATPase_C_sf"/>
</dbReference>
<dbReference type="EMBL" id="JBBWYZ010000024">
    <property type="protein sequence ID" value="MEK9514591.1"/>
    <property type="molecule type" value="Genomic_DNA"/>
</dbReference>
<keyword evidence="9" id="KW-0067">ATP-binding</keyword>
<keyword evidence="9" id="KW-0547">Nucleotide-binding</keyword>
<evidence type="ECO:0000256" key="4">
    <source>
        <dbReference type="ARBA" id="ARBA00022777"/>
    </source>
</evidence>
<gene>
    <name evidence="9" type="ORF">AAEJ74_23785</name>
</gene>
<comment type="caution">
    <text evidence="9">The sequence shown here is derived from an EMBL/GenBank/DDBJ whole genome shotgun (WGS) entry which is preliminary data.</text>
</comment>
<keyword evidence="10" id="KW-1185">Reference proteome</keyword>
<dbReference type="SUPFAM" id="SSF52172">
    <property type="entry name" value="CheY-like"/>
    <property type="match status" value="1"/>
</dbReference>
<dbReference type="SMART" id="SM00387">
    <property type="entry name" value="HATPase_c"/>
    <property type="match status" value="1"/>
</dbReference>
<dbReference type="SUPFAM" id="SSF55874">
    <property type="entry name" value="ATPase domain of HSP90 chaperone/DNA topoisomerase II/histidine kinase"/>
    <property type="match status" value="1"/>
</dbReference>
<dbReference type="SMART" id="SM00448">
    <property type="entry name" value="REC"/>
    <property type="match status" value="1"/>
</dbReference>
<keyword evidence="4" id="KW-0808">Transferase</keyword>
<dbReference type="PROSITE" id="PS50110">
    <property type="entry name" value="RESPONSE_REGULATORY"/>
    <property type="match status" value="1"/>
</dbReference>
<dbReference type="PRINTS" id="PR00344">
    <property type="entry name" value="BCTRLSENSOR"/>
</dbReference>
<feature type="modified residue" description="4-aspartylphosphate" evidence="6">
    <location>
        <position position="245"/>
    </location>
</feature>
<sequence length="409" mass="45925">MSKIEGGRITFNQISFDLYYLLRNLHEMLGLRSKTKGLKLEFQVHHNFVPYVKTDENKLRQVLINLLGNAIKFTESGRVTLRVQSQNYETPDLTVLSFEVEDTGLGIAPDEIDMLFKPFGQTETGHKSNEGTGLGLPISQKFVQMMGGEIEIISEVGKGTIVRFTIFVQAADPQEIPAQPIQKRVIALADGQPSYRILVVEDAQENRQVLVCLLSKVGFEVQAAENGLEAIKMCAQWQPDLVWMDMRMPVMDGLEATKQIKATIPPDRAPIIIALTAHAFEEERSQILAMGCDDFVSKPFREAVIFDKMAQYLGVRYLYEGSPVEDVSLTSDLQNQPAVPLDRDSLQVMPTTWIEQLHQAVLCTNEPEILALIAEIPEYHGAWADLLKGWADNFEFDRILAFITGNPDL</sequence>
<dbReference type="GO" id="GO:0005524">
    <property type="term" value="F:ATP binding"/>
    <property type="evidence" value="ECO:0007669"/>
    <property type="project" value="UniProtKB-KW"/>
</dbReference>
<dbReference type="Pfam" id="PF02518">
    <property type="entry name" value="HATPase_c"/>
    <property type="match status" value="1"/>
</dbReference>
<dbReference type="PANTHER" id="PTHR45339:SF1">
    <property type="entry name" value="HYBRID SIGNAL TRANSDUCTION HISTIDINE KINASE J"/>
    <property type="match status" value="1"/>
</dbReference>
<dbReference type="InterPro" id="IPR003594">
    <property type="entry name" value="HATPase_dom"/>
</dbReference>
<dbReference type="InterPro" id="IPR004358">
    <property type="entry name" value="Sig_transdc_His_kin-like_C"/>
</dbReference>
<keyword evidence="5" id="KW-0902">Two-component regulatory system</keyword>